<dbReference type="Gene3D" id="3.40.50.1980">
    <property type="entry name" value="Nitrogenase molybdenum iron protein domain"/>
    <property type="match status" value="2"/>
</dbReference>
<dbReference type="PROSITE" id="PS50983">
    <property type="entry name" value="FE_B12_PBP"/>
    <property type="match status" value="1"/>
</dbReference>
<protein>
    <submittedName>
        <fullName evidence="2">ABC transporter substrate-binding protein</fullName>
    </submittedName>
</protein>
<accession>A0A832T3V7</accession>
<dbReference type="InterPro" id="IPR050902">
    <property type="entry name" value="ABC_Transporter_SBP"/>
</dbReference>
<reference evidence="2" key="1">
    <citation type="journal article" date="2020" name="bioRxiv">
        <title>A rank-normalized archaeal taxonomy based on genome phylogeny resolves widespread incomplete and uneven classifications.</title>
        <authorList>
            <person name="Rinke C."/>
            <person name="Chuvochina M."/>
            <person name="Mussig A.J."/>
            <person name="Chaumeil P.-A."/>
            <person name="Waite D.W."/>
            <person name="Whitman W.B."/>
            <person name="Parks D.H."/>
            <person name="Hugenholtz P."/>
        </authorList>
    </citation>
    <scope>NUCLEOTIDE SEQUENCE</scope>
    <source>
        <strain evidence="2">UBA8849</strain>
    </source>
</reference>
<dbReference type="OMA" id="ECADYME"/>
<proteinExistence type="predicted"/>
<sequence>MITMALNFYKYYSRQIKYALHFNILNNSIIDAENKYINFQKPLKNVIVSDSMFIDTAYLLKIKKMIKSIKGVFWADFVLKKYYPLYSDYLKGKISNVGTDGKINYGEILNINPDMIFLIDWNIFNPLSKWLDKNNIPYTKTGNYKEPKFLGKMEWIKFYASFYNKYKKAEKVFNKIIEEKRRILKSLNSRSIKYKPVVAFFGYHKNQPYIYGKSHYIPNWIREIKGNYLFENVEGTNYHYIDRKIFNSRAKYADVCILDTMGEDIDIKELLKNNPHFLKFRAYKNKRFYITTKDYLKFETLKCSEVMEEYVKIIHPKIYQNGDNDLKYFIKVV</sequence>
<dbReference type="InterPro" id="IPR002491">
    <property type="entry name" value="ABC_transptr_periplasmic_BD"/>
</dbReference>
<gene>
    <name evidence="2" type="ORF">HA335_03295</name>
</gene>
<comment type="caution">
    <text evidence="2">The sequence shown here is derived from an EMBL/GenBank/DDBJ whole genome shotgun (WGS) entry which is preliminary data.</text>
</comment>
<organism evidence="2 3">
    <name type="scientific">Methanocaldococcus jannaschii</name>
    <dbReference type="NCBI Taxonomy" id="2190"/>
    <lineage>
        <taxon>Archaea</taxon>
        <taxon>Methanobacteriati</taxon>
        <taxon>Methanobacteriota</taxon>
        <taxon>Methanomada group</taxon>
        <taxon>Methanococci</taxon>
        <taxon>Methanococcales</taxon>
        <taxon>Methanocaldococcaceae</taxon>
        <taxon>Methanocaldococcus</taxon>
    </lineage>
</organism>
<dbReference type="EMBL" id="DUJR01000016">
    <property type="protein sequence ID" value="HII59596.1"/>
    <property type="molecule type" value="Genomic_DNA"/>
</dbReference>
<evidence type="ECO:0000259" key="1">
    <source>
        <dbReference type="PROSITE" id="PS50983"/>
    </source>
</evidence>
<dbReference type="PANTHER" id="PTHR30535:SF34">
    <property type="entry name" value="MOLYBDATE-BINDING PROTEIN MOLA"/>
    <property type="match status" value="1"/>
</dbReference>
<evidence type="ECO:0000313" key="2">
    <source>
        <dbReference type="EMBL" id="HII59596.1"/>
    </source>
</evidence>
<dbReference type="Proteomes" id="UP000645676">
    <property type="component" value="Unassembled WGS sequence"/>
</dbReference>
<dbReference type="SMR" id="A0A832T3V7"/>
<dbReference type="AlphaFoldDB" id="A0A832T3V7"/>
<name>A0A832T3V7_9EURY</name>
<dbReference type="PANTHER" id="PTHR30535">
    <property type="entry name" value="VITAMIN B12-BINDING PROTEIN"/>
    <property type="match status" value="1"/>
</dbReference>
<dbReference type="Pfam" id="PF01497">
    <property type="entry name" value="Peripla_BP_2"/>
    <property type="match status" value="1"/>
</dbReference>
<evidence type="ECO:0000313" key="3">
    <source>
        <dbReference type="Proteomes" id="UP000645676"/>
    </source>
</evidence>
<dbReference type="SUPFAM" id="SSF53807">
    <property type="entry name" value="Helical backbone' metal receptor"/>
    <property type="match status" value="1"/>
</dbReference>
<feature type="domain" description="Fe/B12 periplasmic-binding" evidence="1">
    <location>
        <begin position="45"/>
        <end position="318"/>
    </location>
</feature>